<keyword evidence="10" id="KW-0067">ATP-binding</keyword>
<dbReference type="PANTHER" id="PTHR45528">
    <property type="entry name" value="SENSOR HISTIDINE KINASE CPXA"/>
    <property type="match status" value="1"/>
</dbReference>
<keyword evidence="21" id="KW-1185">Reference proteome</keyword>
<evidence type="ECO:0000256" key="11">
    <source>
        <dbReference type="ARBA" id="ARBA00022989"/>
    </source>
</evidence>
<dbReference type="EMBL" id="CP038015">
    <property type="protein sequence ID" value="QBP40196.1"/>
    <property type="molecule type" value="Genomic_DNA"/>
</dbReference>
<gene>
    <name evidence="20" type="ORF">E2636_03085</name>
</gene>
<dbReference type="CDD" id="cd00082">
    <property type="entry name" value="HisKA"/>
    <property type="match status" value="1"/>
</dbReference>
<sequence>MTHSLYVKFIWFTLLTMLISSVTSFYVMNTYYHQFVKEDNDAKNVAIATEMATYLEGLDSSQLSPALDMLGASGYQLYIEDEKGIGLFYGGAYREKILSEDLISTVIAGDVYHGMLNFPRKTFVTGFFANELRNSVGVPLTVDGIEHALFIRPNIDMLFGELRLLFGGLAIGLMLLSILGMILVAKKLIDPITHLTNVTKKMAIESFDEPINIHRKDEIGQLAESFQLMRGQLKELLKKRKEFVNNVSHDIQSPLHNIQSYLTLLDQPDLSKKQQTAYRNIVHLETTRLSQLTKQLLSLTTLDEVTKLQDLEPLSINTQWLETIKRFRWKLEEKEMGLSHSLKADNIMGNAPLLQTVWENLLSNAIKYSEKNGNIYIETYNDDNQITISIHDEGIGMSEEQLNQAFDRFYRVDKARSRKTEGTGLGLAIVKNIIHLHKGSITVKTGLQEGTTISIHLPKE</sequence>
<evidence type="ECO:0000256" key="6">
    <source>
        <dbReference type="ARBA" id="ARBA00022679"/>
    </source>
</evidence>
<keyword evidence="6" id="KW-0808">Transferase</keyword>
<dbReference type="OrthoDB" id="9813151at2"/>
<evidence type="ECO:0000256" key="12">
    <source>
        <dbReference type="ARBA" id="ARBA00023012"/>
    </source>
</evidence>
<dbReference type="InterPro" id="IPR004358">
    <property type="entry name" value="Sig_transdc_His_kin-like_C"/>
</dbReference>
<evidence type="ECO:0000256" key="8">
    <source>
        <dbReference type="ARBA" id="ARBA00022741"/>
    </source>
</evidence>
<evidence type="ECO:0000256" key="4">
    <source>
        <dbReference type="ARBA" id="ARBA00022475"/>
    </source>
</evidence>
<feature type="domain" description="HAMP" evidence="19">
    <location>
        <begin position="186"/>
        <end position="238"/>
    </location>
</feature>
<evidence type="ECO:0000313" key="20">
    <source>
        <dbReference type="EMBL" id="QBP40196.1"/>
    </source>
</evidence>
<keyword evidence="4" id="KW-1003">Cell membrane</keyword>
<evidence type="ECO:0000259" key="18">
    <source>
        <dbReference type="PROSITE" id="PS50109"/>
    </source>
</evidence>
<feature type="transmembrane region" description="Helical" evidence="17">
    <location>
        <begin position="6"/>
        <end position="27"/>
    </location>
</feature>
<organism evidence="20 21">
    <name type="scientific">Paenisporosarcina antarctica</name>
    <dbReference type="NCBI Taxonomy" id="417367"/>
    <lineage>
        <taxon>Bacteria</taxon>
        <taxon>Bacillati</taxon>
        <taxon>Bacillota</taxon>
        <taxon>Bacilli</taxon>
        <taxon>Bacillales</taxon>
        <taxon>Caryophanaceae</taxon>
        <taxon>Paenisporosarcina</taxon>
    </lineage>
</organism>
<keyword evidence="13" id="KW-0843">Virulence</keyword>
<accession>A0A4P6ZXF8</accession>
<dbReference type="SUPFAM" id="SSF158472">
    <property type="entry name" value="HAMP domain-like"/>
    <property type="match status" value="1"/>
</dbReference>
<evidence type="ECO:0000256" key="13">
    <source>
        <dbReference type="ARBA" id="ARBA00023026"/>
    </source>
</evidence>
<dbReference type="PANTHER" id="PTHR45528:SF11">
    <property type="entry name" value="HISTIDINE KINASE"/>
    <property type="match status" value="1"/>
</dbReference>
<dbReference type="Pfam" id="PF00672">
    <property type="entry name" value="HAMP"/>
    <property type="match status" value="1"/>
</dbReference>
<dbReference type="Proteomes" id="UP000294292">
    <property type="component" value="Chromosome"/>
</dbReference>
<dbReference type="InterPro" id="IPR036097">
    <property type="entry name" value="HisK_dim/P_sf"/>
</dbReference>
<evidence type="ECO:0000256" key="2">
    <source>
        <dbReference type="ARBA" id="ARBA00004651"/>
    </source>
</evidence>
<dbReference type="PRINTS" id="PR00344">
    <property type="entry name" value="BCTRLSENSOR"/>
</dbReference>
<evidence type="ECO:0000256" key="16">
    <source>
        <dbReference type="ARBA" id="ARBA00040841"/>
    </source>
</evidence>
<dbReference type="FunFam" id="3.30.565.10:FF:000006">
    <property type="entry name" value="Sensor histidine kinase WalK"/>
    <property type="match status" value="1"/>
</dbReference>
<dbReference type="SMART" id="SM00388">
    <property type="entry name" value="HisKA"/>
    <property type="match status" value="1"/>
</dbReference>
<evidence type="ECO:0000256" key="14">
    <source>
        <dbReference type="ARBA" id="ARBA00023136"/>
    </source>
</evidence>
<evidence type="ECO:0000256" key="15">
    <source>
        <dbReference type="ARBA" id="ARBA00037219"/>
    </source>
</evidence>
<dbReference type="InterPro" id="IPR050398">
    <property type="entry name" value="HssS/ArlS-like"/>
</dbReference>
<feature type="transmembrane region" description="Helical" evidence="17">
    <location>
        <begin position="162"/>
        <end position="185"/>
    </location>
</feature>
<dbReference type="InterPro" id="IPR003660">
    <property type="entry name" value="HAMP_dom"/>
</dbReference>
<keyword evidence="11 17" id="KW-1133">Transmembrane helix</keyword>
<evidence type="ECO:0000256" key="9">
    <source>
        <dbReference type="ARBA" id="ARBA00022777"/>
    </source>
</evidence>
<dbReference type="GO" id="GO:0000155">
    <property type="term" value="F:phosphorelay sensor kinase activity"/>
    <property type="evidence" value="ECO:0007669"/>
    <property type="project" value="InterPro"/>
</dbReference>
<dbReference type="SMART" id="SM00387">
    <property type="entry name" value="HATPase_c"/>
    <property type="match status" value="1"/>
</dbReference>
<comment type="function">
    <text evidence="15">Member of the two-component regulatory system HssS/HssR involved in intracellular heme homeostasis and tempering of staphylococcal virulence. HssS functions as a heme sensor histidine kinase which is autophosphorylated at a histidine residue and transfers its phosphate group to an aspartate residue of HssR. HssR/HssS activates the expression of hrtAB, an efflux pump, in response to extracellular heme, hemin, hemoglobin or blood.</text>
</comment>
<proteinExistence type="predicted"/>
<evidence type="ECO:0000256" key="10">
    <source>
        <dbReference type="ARBA" id="ARBA00022840"/>
    </source>
</evidence>
<keyword evidence="12" id="KW-0902">Two-component regulatory system</keyword>
<keyword evidence="14 17" id="KW-0472">Membrane</keyword>
<dbReference type="InterPro" id="IPR005467">
    <property type="entry name" value="His_kinase_dom"/>
</dbReference>
<evidence type="ECO:0000256" key="1">
    <source>
        <dbReference type="ARBA" id="ARBA00000085"/>
    </source>
</evidence>
<dbReference type="Pfam" id="PF02518">
    <property type="entry name" value="HATPase_c"/>
    <property type="match status" value="1"/>
</dbReference>
<dbReference type="CDD" id="cd06225">
    <property type="entry name" value="HAMP"/>
    <property type="match status" value="1"/>
</dbReference>
<evidence type="ECO:0000256" key="17">
    <source>
        <dbReference type="SAM" id="Phobius"/>
    </source>
</evidence>
<protein>
    <recommendedName>
        <fullName evidence="16">Heme sensor protein HssS</fullName>
        <ecNumber evidence="3">2.7.13.3</ecNumber>
    </recommendedName>
</protein>
<reference evidence="20 21" key="1">
    <citation type="submission" date="2019-03" db="EMBL/GenBank/DDBJ databases">
        <title>Complete genome sequence of Paenisporosarcina antarctica CGMCC 1.6503T.</title>
        <authorList>
            <person name="Rong J.-C."/>
            <person name="Chi N.-Y."/>
            <person name="Zhang Q.-F."/>
        </authorList>
    </citation>
    <scope>NUCLEOTIDE SEQUENCE [LARGE SCALE GENOMIC DNA]</scope>
    <source>
        <strain evidence="20 21">CGMCC 1.6503</strain>
    </source>
</reference>
<keyword evidence="9 20" id="KW-0418">Kinase</keyword>
<dbReference type="EC" id="2.7.13.3" evidence="3"/>
<dbReference type="GO" id="GO:0005886">
    <property type="term" value="C:plasma membrane"/>
    <property type="evidence" value="ECO:0007669"/>
    <property type="project" value="UniProtKB-SubCell"/>
</dbReference>
<dbReference type="Gene3D" id="6.10.340.10">
    <property type="match status" value="1"/>
</dbReference>
<dbReference type="InterPro" id="IPR036890">
    <property type="entry name" value="HATPase_C_sf"/>
</dbReference>
<feature type="domain" description="Histidine kinase" evidence="18">
    <location>
        <begin position="246"/>
        <end position="460"/>
    </location>
</feature>
<comment type="subcellular location">
    <subcellularLocation>
        <location evidence="2">Cell membrane</location>
        <topology evidence="2">Multi-pass membrane protein</topology>
    </subcellularLocation>
</comment>
<dbReference type="SMART" id="SM00304">
    <property type="entry name" value="HAMP"/>
    <property type="match status" value="1"/>
</dbReference>
<evidence type="ECO:0000256" key="5">
    <source>
        <dbReference type="ARBA" id="ARBA00022553"/>
    </source>
</evidence>
<dbReference type="Gene3D" id="3.30.565.10">
    <property type="entry name" value="Histidine kinase-like ATPase, C-terminal domain"/>
    <property type="match status" value="1"/>
</dbReference>
<evidence type="ECO:0000313" key="21">
    <source>
        <dbReference type="Proteomes" id="UP000294292"/>
    </source>
</evidence>
<evidence type="ECO:0000256" key="7">
    <source>
        <dbReference type="ARBA" id="ARBA00022692"/>
    </source>
</evidence>
<dbReference type="AlphaFoldDB" id="A0A4P6ZXF8"/>
<name>A0A4P6ZXF8_9BACL</name>
<comment type="catalytic activity">
    <reaction evidence="1">
        <text>ATP + protein L-histidine = ADP + protein N-phospho-L-histidine.</text>
        <dbReference type="EC" id="2.7.13.3"/>
    </reaction>
</comment>
<keyword evidence="8" id="KW-0547">Nucleotide-binding</keyword>
<dbReference type="Pfam" id="PF00512">
    <property type="entry name" value="HisKA"/>
    <property type="match status" value="1"/>
</dbReference>
<dbReference type="SUPFAM" id="SSF47384">
    <property type="entry name" value="Homodimeric domain of signal transducing histidine kinase"/>
    <property type="match status" value="1"/>
</dbReference>
<dbReference type="PROSITE" id="PS50109">
    <property type="entry name" value="HIS_KIN"/>
    <property type="match status" value="1"/>
</dbReference>
<dbReference type="GO" id="GO:0005524">
    <property type="term" value="F:ATP binding"/>
    <property type="evidence" value="ECO:0007669"/>
    <property type="project" value="UniProtKB-KW"/>
</dbReference>
<dbReference type="InterPro" id="IPR003594">
    <property type="entry name" value="HATPase_dom"/>
</dbReference>
<keyword evidence="5" id="KW-0597">Phosphoprotein</keyword>
<dbReference type="Gene3D" id="1.10.287.130">
    <property type="match status" value="1"/>
</dbReference>
<dbReference type="KEGG" id="panc:E2636_03085"/>
<evidence type="ECO:0000256" key="3">
    <source>
        <dbReference type="ARBA" id="ARBA00012438"/>
    </source>
</evidence>
<evidence type="ECO:0000259" key="19">
    <source>
        <dbReference type="PROSITE" id="PS50885"/>
    </source>
</evidence>
<dbReference type="SUPFAM" id="SSF55874">
    <property type="entry name" value="ATPase domain of HSP90 chaperone/DNA topoisomerase II/histidine kinase"/>
    <property type="match status" value="1"/>
</dbReference>
<dbReference type="PROSITE" id="PS50885">
    <property type="entry name" value="HAMP"/>
    <property type="match status" value="1"/>
</dbReference>
<keyword evidence="7 17" id="KW-0812">Transmembrane</keyword>
<dbReference type="InterPro" id="IPR003661">
    <property type="entry name" value="HisK_dim/P_dom"/>
</dbReference>